<name>J6KI89_ENTFC</name>
<dbReference type="InterPro" id="IPR002629">
    <property type="entry name" value="Met_Synth_C/arc"/>
</dbReference>
<accession>J6KI89</accession>
<organism evidence="2 3">
    <name type="scientific">Enterococcus faecium 505</name>
    <dbReference type="NCBI Taxonomy" id="1134806"/>
    <lineage>
        <taxon>Bacteria</taxon>
        <taxon>Bacillati</taxon>
        <taxon>Bacillota</taxon>
        <taxon>Bacilli</taxon>
        <taxon>Lactobacillales</taxon>
        <taxon>Enterococcaceae</taxon>
        <taxon>Enterococcus</taxon>
    </lineage>
</organism>
<comment type="caution">
    <text evidence="2">The sequence shown here is derived from an EMBL/GenBank/DDBJ whole genome shotgun (WGS) entry which is preliminary data.</text>
</comment>
<dbReference type="Gene3D" id="3.20.20.210">
    <property type="match status" value="1"/>
</dbReference>
<feature type="domain" description="Cobalamin-independent methionine synthase MetE C-terminal/archaeal" evidence="1">
    <location>
        <begin position="58"/>
        <end position="394"/>
    </location>
</feature>
<dbReference type="GO" id="GO:0008270">
    <property type="term" value="F:zinc ion binding"/>
    <property type="evidence" value="ECO:0007669"/>
    <property type="project" value="InterPro"/>
</dbReference>
<evidence type="ECO:0000313" key="2">
    <source>
        <dbReference type="EMBL" id="EJY46893.1"/>
    </source>
</evidence>
<evidence type="ECO:0000313" key="3">
    <source>
        <dbReference type="Proteomes" id="UP000006403"/>
    </source>
</evidence>
<evidence type="ECO:0000259" key="1">
    <source>
        <dbReference type="Pfam" id="PF01717"/>
    </source>
</evidence>
<dbReference type="SUPFAM" id="SSF51726">
    <property type="entry name" value="UROD/MetE-like"/>
    <property type="match status" value="1"/>
</dbReference>
<protein>
    <submittedName>
        <fullName evidence="2">Methionine synthase, vitamin-B12 independent</fullName>
    </submittedName>
</protein>
<proteinExistence type="predicted"/>
<dbReference type="AlphaFoldDB" id="J6KI89"/>
<dbReference type="HOGENOM" id="CLU_058877_0_0_9"/>
<dbReference type="Proteomes" id="UP000006403">
    <property type="component" value="Unassembled WGS sequence"/>
</dbReference>
<dbReference type="CDD" id="cd03311">
    <property type="entry name" value="CIMS_C_terminal_like"/>
    <property type="match status" value="1"/>
</dbReference>
<dbReference type="GO" id="GO:0003871">
    <property type="term" value="F:5-methyltetrahydropteroyltriglutamate-homocysteine S-methyltransferase activity"/>
    <property type="evidence" value="ECO:0007669"/>
    <property type="project" value="InterPro"/>
</dbReference>
<sequence length="422" mass="48420">MQIRVVTRSIRPFCRSTAKEAGTFFFFRKASYALLKHDYWRRFFMTIRTTSPFRYDIVGSFLRPEKLKEARTRFTDGEITQEELRKVEDETIIELIKKQEGAGLKAVTDGEFRRSWWHLDFFYGLNGVEFYVPEHGYFFHGEETRPGTVIVTGKISGTNHPFVEHFKFTQAHTSQGIEVKQTIPAPAQILVELLRPDILPHVRKVYEDNQTLIKDIIAAYRQVIDDLYEAGARTIQLDDCTWGVLVAPLPKGFAVDEGEDEKEVRRELANLYLTINNAVLADQPDDLMLNTHVCRGNYHSTWAASGGYDDVADPLFSQENVRAYYLEYDSERAGSFAPLAKVSEDKLVVLGLITTKSGELEERQQVIDRIYEATRYLPLDRLCLSPQCGFASTEEGNILSEEEQWEKIAFVKSIAEEVWGNN</sequence>
<gene>
    <name evidence="2" type="ORF">HMPREF1348_00603</name>
</gene>
<dbReference type="Pfam" id="PF01717">
    <property type="entry name" value="Meth_synt_2"/>
    <property type="match status" value="1"/>
</dbReference>
<dbReference type="PANTHER" id="PTHR43844:SF1">
    <property type="entry name" value="METHIONINE SYNTHASE"/>
    <property type="match status" value="1"/>
</dbReference>
<dbReference type="GO" id="GO:0009086">
    <property type="term" value="P:methionine biosynthetic process"/>
    <property type="evidence" value="ECO:0007669"/>
    <property type="project" value="InterPro"/>
</dbReference>
<dbReference type="NCBIfam" id="NF005085">
    <property type="entry name" value="PRK06520.1"/>
    <property type="match status" value="1"/>
</dbReference>
<dbReference type="InterPro" id="IPR038071">
    <property type="entry name" value="UROD/MetE-like_sf"/>
</dbReference>
<dbReference type="PATRIC" id="fig|1134806.3.peg.572"/>
<dbReference type="EMBL" id="AMBL01000015">
    <property type="protein sequence ID" value="EJY46893.1"/>
    <property type="molecule type" value="Genomic_DNA"/>
</dbReference>
<dbReference type="PANTHER" id="PTHR43844">
    <property type="entry name" value="METHIONINE SYNTHASE"/>
    <property type="match status" value="1"/>
</dbReference>
<reference evidence="2 3" key="1">
    <citation type="submission" date="2012-04" db="EMBL/GenBank/DDBJ databases">
        <authorList>
            <person name="Weinstock G."/>
            <person name="Sodergren E."/>
            <person name="Lobos E.A."/>
            <person name="Fulton L."/>
            <person name="Fulton R."/>
            <person name="Courtney L."/>
            <person name="Fronick C."/>
            <person name="O'Laughlin M."/>
            <person name="Godfrey J."/>
            <person name="Wilson R.M."/>
            <person name="Miner T."/>
            <person name="Farmer C."/>
            <person name="Delehaunty K."/>
            <person name="Cordes M."/>
            <person name="Minx P."/>
            <person name="Tomlinson C."/>
            <person name="Chen J."/>
            <person name="Wollam A."/>
            <person name="Pepin K.H."/>
            <person name="Bhonagiri V."/>
            <person name="Zhang X."/>
            <person name="Suruliraj S."/>
            <person name="Warren W."/>
            <person name="Mitreva M."/>
            <person name="Mardis E.R."/>
            <person name="Wilson R.K."/>
        </authorList>
    </citation>
    <scope>NUCLEOTIDE SEQUENCE [LARGE SCALE GENOMIC DNA]</scope>
    <source>
        <strain evidence="2 3">505</strain>
    </source>
</reference>